<evidence type="ECO:0000256" key="6">
    <source>
        <dbReference type="ARBA" id="ARBA00022989"/>
    </source>
</evidence>
<accession>K1SDZ5</accession>
<dbReference type="InterPro" id="IPR050297">
    <property type="entry name" value="LipidA_mod_glycosyltrf_83"/>
</dbReference>
<evidence type="ECO:0000256" key="1">
    <source>
        <dbReference type="ARBA" id="ARBA00004651"/>
    </source>
</evidence>
<evidence type="ECO:0000256" key="2">
    <source>
        <dbReference type="ARBA" id="ARBA00022475"/>
    </source>
</evidence>
<evidence type="ECO:0000259" key="9">
    <source>
        <dbReference type="Pfam" id="PF13231"/>
    </source>
</evidence>
<feature type="transmembrane region" description="Helical" evidence="8">
    <location>
        <begin position="134"/>
        <end position="159"/>
    </location>
</feature>
<protein>
    <submittedName>
        <fullName evidence="10">Integral membrane protein</fullName>
    </submittedName>
</protein>
<feature type="transmembrane region" description="Helical" evidence="8">
    <location>
        <begin position="41"/>
        <end position="58"/>
    </location>
</feature>
<gene>
    <name evidence="10" type="ORF">OBE_16763</name>
</gene>
<feature type="domain" description="Glycosyltransferase RgtA/B/C/D-like" evidence="9">
    <location>
        <begin position="142"/>
        <end position="272"/>
    </location>
</feature>
<keyword evidence="6 8" id="KW-1133">Transmembrane helix</keyword>
<keyword evidence="5 8" id="KW-0812">Transmembrane</keyword>
<dbReference type="PANTHER" id="PTHR33908">
    <property type="entry name" value="MANNOSYLTRANSFERASE YKCB-RELATED"/>
    <property type="match status" value="1"/>
</dbReference>
<evidence type="ECO:0000256" key="7">
    <source>
        <dbReference type="ARBA" id="ARBA00023136"/>
    </source>
</evidence>
<dbReference type="AlphaFoldDB" id="K1SDZ5"/>
<feature type="transmembrane region" description="Helical" evidence="8">
    <location>
        <begin position="422"/>
        <end position="441"/>
    </location>
</feature>
<reference evidence="10" key="1">
    <citation type="journal article" date="2013" name="Environ. Microbiol.">
        <title>Microbiota from the distal guts of lean and obese adolescents exhibit partial functional redundancy besides clear differences in community structure.</title>
        <authorList>
            <person name="Ferrer M."/>
            <person name="Ruiz A."/>
            <person name="Lanza F."/>
            <person name="Haange S.B."/>
            <person name="Oberbach A."/>
            <person name="Till H."/>
            <person name="Bargiela R."/>
            <person name="Campoy C."/>
            <person name="Segura M.T."/>
            <person name="Richter M."/>
            <person name="von Bergen M."/>
            <person name="Seifert J."/>
            <person name="Suarez A."/>
        </authorList>
    </citation>
    <scope>NUCLEOTIDE SEQUENCE</scope>
</reference>
<evidence type="ECO:0000313" key="10">
    <source>
        <dbReference type="EMBL" id="EKC45621.1"/>
    </source>
</evidence>
<dbReference type="GO" id="GO:0008610">
    <property type="term" value="P:lipid biosynthetic process"/>
    <property type="evidence" value="ECO:0007669"/>
    <property type="project" value="UniProtKB-ARBA"/>
</dbReference>
<feature type="transmembrane region" description="Helical" evidence="8">
    <location>
        <begin position="215"/>
        <end position="247"/>
    </location>
</feature>
<keyword evidence="7 8" id="KW-0472">Membrane</keyword>
<keyword evidence="4" id="KW-0808">Transferase</keyword>
<feature type="transmembrane region" description="Helical" evidence="8">
    <location>
        <begin position="171"/>
        <end position="189"/>
    </location>
</feature>
<dbReference type="EMBL" id="AJWZ01011335">
    <property type="protein sequence ID" value="EKC45621.1"/>
    <property type="molecule type" value="Genomic_DNA"/>
</dbReference>
<sequence length="450" mass="52783">MLGMLYLNKERCFDMKKFIMICEYILFFLFAILLLFFTNKISTLIIIPLFIVLLFIVRKMKIKNYAIFIFILALIIRLISVFYLKVNIVDDFKTMYEASRDLIVHNLEFLKSSYFKIFSYQLGHVLYQGALLKIINSVLFLKIVNSLVTSFIVLFIYLISKKLFSEKTARCVSLLYLFFLYPIYLNSVLTNQHIPALLGLITIYLLITKKNSYKLSVIIGIILAVANVLRTESIIIILSIIIYNLFLEDLIAKKKIINSILLVLSYTLVLIAFNGLILISPLHTSLKNNASEWKFYCGLNYEHNGIYNENDDKIYFSSNNKKELLKTRIKEENVKLPVLFLKKEVILWTQTNYDIQLLNNINSNLYNFILLFNQAFLNFIMILFIISLFPERKKTNKELLLLKVIIGIYYCVYMFIEISPRYAYILHILVFLTIGLGIERIRNLKKPTTR</sequence>
<feature type="transmembrane region" description="Helical" evidence="8">
    <location>
        <begin position="18"/>
        <end position="35"/>
    </location>
</feature>
<evidence type="ECO:0000256" key="5">
    <source>
        <dbReference type="ARBA" id="ARBA00022692"/>
    </source>
</evidence>
<feature type="transmembrane region" description="Helical" evidence="8">
    <location>
        <begin position="65"/>
        <end position="84"/>
    </location>
</feature>
<feature type="transmembrane region" description="Helical" evidence="8">
    <location>
        <begin position="400"/>
        <end position="416"/>
    </location>
</feature>
<dbReference type="PANTHER" id="PTHR33908:SF11">
    <property type="entry name" value="MEMBRANE PROTEIN"/>
    <property type="match status" value="1"/>
</dbReference>
<proteinExistence type="predicted"/>
<evidence type="ECO:0000256" key="3">
    <source>
        <dbReference type="ARBA" id="ARBA00022676"/>
    </source>
</evidence>
<dbReference type="GO" id="GO:0005886">
    <property type="term" value="C:plasma membrane"/>
    <property type="evidence" value="ECO:0007669"/>
    <property type="project" value="UniProtKB-SubCell"/>
</dbReference>
<feature type="transmembrane region" description="Helical" evidence="8">
    <location>
        <begin position="259"/>
        <end position="279"/>
    </location>
</feature>
<feature type="transmembrane region" description="Helical" evidence="8">
    <location>
        <begin position="365"/>
        <end position="388"/>
    </location>
</feature>
<evidence type="ECO:0000256" key="4">
    <source>
        <dbReference type="ARBA" id="ARBA00022679"/>
    </source>
</evidence>
<dbReference type="Pfam" id="PF13231">
    <property type="entry name" value="PMT_2"/>
    <property type="match status" value="1"/>
</dbReference>
<comment type="subcellular location">
    <subcellularLocation>
        <location evidence="1">Cell membrane</location>
        <topology evidence="1">Multi-pass membrane protein</topology>
    </subcellularLocation>
</comment>
<dbReference type="InterPro" id="IPR038731">
    <property type="entry name" value="RgtA/B/C-like"/>
</dbReference>
<keyword evidence="2" id="KW-1003">Cell membrane</keyword>
<comment type="caution">
    <text evidence="10">The sequence shown here is derived from an EMBL/GenBank/DDBJ whole genome shotgun (WGS) entry which is preliminary data.</text>
</comment>
<evidence type="ECO:0000256" key="8">
    <source>
        <dbReference type="SAM" id="Phobius"/>
    </source>
</evidence>
<dbReference type="GO" id="GO:0016763">
    <property type="term" value="F:pentosyltransferase activity"/>
    <property type="evidence" value="ECO:0007669"/>
    <property type="project" value="TreeGrafter"/>
</dbReference>
<keyword evidence="3" id="KW-0328">Glycosyltransferase</keyword>
<organism evidence="10">
    <name type="scientific">human gut metagenome</name>
    <dbReference type="NCBI Taxonomy" id="408170"/>
    <lineage>
        <taxon>unclassified sequences</taxon>
        <taxon>metagenomes</taxon>
        <taxon>organismal metagenomes</taxon>
    </lineage>
</organism>
<name>K1SDZ5_9ZZZZ</name>